<organism evidence="1 2">
    <name type="scientific">Paramuricea clavata</name>
    <name type="common">Red gorgonian</name>
    <name type="synonym">Violescent sea-whip</name>
    <dbReference type="NCBI Taxonomy" id="317549"/>
    <lineage>
        <taxon>Eukaryota</taxon>
        <taxon>Metazoa</taxon>
        <taxon>Cnidaria</taxon>
        <taxon>Anthozoa</taxon>
        <taxon>Octocorallia</taxon>
        <taxon>Malacalcyonacea</taxon>
        <taxon>Plexauridae</taxon>
        <taxon>Paramuricea</taxon>
    </lineage>
</organism>
<evidence type="ECO:0000313" key="2">
    <source>
        <dbReference type="Proteomes" id="UP001152795"/>
    </source>
</evidence>
<name>A0A6S7J1S3_PARCT</name>
<evidence type="ECO:0000313" key="1">
    <source>
        <dbReference type="EMBL" id="CAB4024207.1"/>
    </source>
</evidence>
<sequence length="335" mass="38476">MYDYFAQNFGSSESVPDNSLQNKYKDFEIKDLKKALKTLKSTNGELDEIKYVSHILRDKLRSNNNNESSLDSSQSLNHDKYIGKNFCGYVKNILRKKDTILPSFNMTQCLSHFTKTFAGIHPNKLFNIPSWIPALSDPEVQFDLDPPSYQQVTNIIRRTKASGSPCPLDQLFIICFKRCPFLRTYLTDLIRAVWLSGTIPSEWKKACTILIHKKGDTNTPSNFRPITLETIPLKVFTSCLRNAMYSFLTVNNFIEHNIQKGFTSNMSGTLEHTAQMANIINKARIKQRSLVITLLDLKNAFGEVHHYLITSVLDYHHIPEHVKLIIKSLYTDFKT</sequence>
<dbReference type="AlphaFoldDB" id="A0A6S7J1S3"/>
<reference evidence="1" key="1">
    <citation type="submission" date="2020-04" db="EMBL/GenBank/DDBJ databases">
        <authorList>
            <person name="Alioto T."/>
            <person name="Alioto T."/>
            <person name="Gomez Garrido J."/>
        </authorList>
    </citation>
    <scope>NUCLEOTIDE SEQUENCE</scope>
    <source>
        <strain evidence="1">A484AB</strain>
    </source>
</reference>
<keyword evidence="2" id="KW-1185">Reference proteome</keyword>
<accession>A0A6S7J1S3</accession>
<dbReference type="PANTHER" id="PTHR19446">
    <property type="entry name" value="REVERSE TRANSCRIPTASES"/>
    <property type="match status" value="1"/>
</dbReference>
<comment type="caution">
    <text evidence="1">The sequence shown here is derived from an EMBL/GenBank/DDBJ whole genome shotgun (WGS) entry which is preliminary data.</text>
</comment>
<protein>
    <submittedName>
        <fullName evidence="1">Uncharacterized protein</fullName>
    </submittedName>
</protein>
<dbReference type="Proteomes" id="UP001152795">
    <property type="component" value="Unassembled WGS sequence"/>
</dbReference>
<proteinExistence type="predicted"/>
<dbReference type="EMBL" id="CACRXK020012897">
    <property type="protein sequence ID" value="CAB4024207.1"/>
    <property type="molecule type" value="Genomic_DNA"/>
</dbReference>
<gene>
    <name evidence="1" type="ORF">PACLA_8A075158</name>
</gene>